<protein>
    <submittedName>
        <fullName evidence="1">Uncharacterized protein</fullName>
    </submittedName>
</protein>
<proteinExistence type="predicted"/>
<dbReference type="RefSeq" id="WP_044061048.1">
    <property type="nucleotide sequence ID" value="NZ_CP064392.1"/>
</dbReference>
<reference evidence="1" key="1">
    <citation type="submission" date="2019-09" db="EMBL/GenBank/DDBJ databases">
        <title>Draft genome sequences of 48 bacterial type strains from the CCUG.</title>
        <authorList>
            <person name="Tunovic T."/>
            <person name="Pineiro-Iglesias B."/>
            <person name="Unosson C."/>
            <person name="Inganas E."/>
            <person name="Ohlen M."/>
            <person name="Cardew S."/>
            <person name="Jensie-Markopoulos S."/>
            <person name="Salva-Serra F."/>
            <person name="Jaen-Luchoro D."/>
            <person name="Karlsson R."/>
            <person name="Svensson-Stadler L."/>
            <person name="Chun J."/>
            <person name="Moore E."/>
        </authorList>
    </citation>
    <scope>NUCLEOTIDE SEQUENCE</scope>
    <source>
        <strain evidence="1">CCUG 551</strain>
    </source>
</reference>
<evidence type="ECO:0000313" key="1">
    <source>
        <dbReference type="EMBL" id="KAB0555903.1"/>
    </source>
</evidence>
<gene>
    <name evidence="1" type="ORF">F7R07_28655</name>
</gene>
<dbReference type="AlphaFoldDB" id="A0A643EBT2"/>
<name>A0A643EBT2_PSEAI</name>
<accession>A0A643EBT2</accession>
<comment type="caution">
    <text evidence="1">The sequence shown here is derived from an EMBL/GenBank/DDBJ whole genome shotgun (WGS) entry which is preliminary data.</text>
</comment>
<organism evidence="1">
    <name type="scientific">Pseudomonas aeruginosa</name>
    <dbReference type="NCBI Taxonomy" id="287"/>
    <lineage>
        <taxon>Bacteria</taxon>
        <taxon>Pseudomonadati</taxon>
        <taxon>Pseudomonadota</taxon>
        <taxon>Gammaproteobacteria</taxon>
        <taxon>Pseudomonadales</taxon>
        <taxon>Pseudomonadaceae</taxon>
        <taxon>Pseudomonas</taxon>
    </lineage>
</organism>
<dbReference type="EMBL" id="VZPH01000067">
    <property type="protein sequence ID" value="KAB0555903.1"/>
    <property type="molecule type" value="Genomic_DNA"/>
</dbReference>
<sequence length="127" mass="14217">MQAQFVTPEQLLLKHLEIAFALWAKPRGYDLAMCDDGNSFLSLETRNAWLGFEAAHGSAGCRPVGQQLYARLKKSSPHAHQTDKLFAVRVCRAPYDDYVVHGGPGGVYRLSDVNFYVIDGEKKYRLG</sequence>